<sequence>MTSLAIAPQSTGLTAALPAGGPDPARFDWAEAWYPVAYVEDLDLVQPTRFTLLDRGIVIWWDAKGQAWRVFEDKCPHRLAPLSEGRVNESGELECPYHGWTFSGDGACTYIPQQAAEAKAQQSGRACAVSMPTAVRQGLLFVYPGKAENAPQVEVPIMGPVEEEPDGWVVLNTFRDLPYDALTLLENVLDVSHIPYTHHKTVGKRENAAPMEMEVLNAGKQGFQGLWPEGPRKGTLGTQHTTFVAPALMYHDLTSKQFGRTLTVVYATPMSKGKCRLFARFPFKFSSKLPATVIGLTPRWYSHIGNNGVLEDDQIFLHLQERELEKANRTYAQACYLPTQADRYVLAFRNWVSDFEADPFPGQALEPELSQAALLDRYHSHTQHCKSCRTALNRIQTLRWGLLGVSAMVWSLLPIAIATGSLTNLTATLLGLLPLATAAAWVGLGILERRFYEGRAVPPRNLPEKKAKAKAKG</sequence>
<evidence type="ECO:0000256" key="8">
    <source>
        <dbReference type="ARBA" id="ARBA00023004"/>
    </source>
</evidence>
<evidence type="ECO:0000256" key="10">
    <source>
        <dbReference type="ARBA" id="ARBA00023136"/>
    </source>
</evidence>
<name>A0ABV0K9N4_9CYAN</name>
<dbReference type="EMBL" id="JAMPKX010000012">
    <property type="protein sequence ID" value="MEP0949492.1"/>
    <property type="molecule type" value="Genomic_DNA"/>
</dbReference>
<reference evidence="13 14" key="1">
    <citation type="submission" date="2022-04" db="EMBL/GenBank/DDBJ databases">
        <title>Positive selection, recombination, and allopatry shape intraspecific diversity of widespread and dominant cyanobacteria.</title>
        <authorList>
            <person name="Wei J."/>
            <person name="Shu W."/>
            <person name="Hu C."/>
        </authorList>
    </citation>
    <scope>NUCLEOTIDE SEQUENCE [LARGE SCALE GENOMIC DNA]</scope>
    <source>
        <strain evidence="13 14">DQ-A4</strain>
    </source>
</reference>
<keyword evidence="2 11" id="KW-0812">Transmembrane</keyword>
<keyword evidence="10 11" id="KW-0472">Membrane</keyword>
<comment type="caution">
    <text evidence="13">The sequence shown here is derived from an EMBL/GenBank/DDBJ whole genome shotgun (WGS) entry which is preliminary data.</text>
</comment>
<dbReference type="InterPro" id="IPR017941">
    <property type="entry name" value="Rieske_2Fe-2S"/>
</dbReference>
<dbReference type="Proteomes" id="UP001482513">
    <property type="component" value="Unassembled WGS sequence"/>
</dbReference>
<comment type="subcellular location">
    <subcellularLocation>
        <location evidence="1">Membrane</location>
    </subcellularLocation>
</comment>
<evidence type="ECO:0000256" key="9">
    <source>
        <dbReference type="ARBA" id="ARBA00023014"/>
    </source>
</evidence>
<feature type="domain" description="Rieske" evidence="12">
    <location>
        <begin position="33"/>
        <end position="142"/>
    </location>
</feature>
<evidence type="ECO:0000256" key="7">
    <source>
        <dbReference type="ARBA" id="ARBA00023002"/>
    </source>
</evidence>
<dbReference type="InterPro" id="IPR036922">
    <property type="entry name" value="Rieske_2Fe-2S_sf"/>
</dbReference>
<organism evidence="13 14">
    <name type="scientific">Leptolyngbya subtilissima DQ-A4</name>
    <dbReference type="NCBI Taxonomy" id="2933933"/>
    <lineage>
        <taxon>Bacteria</taxon>
        <taxon>Bacillati</taxon>
        <taxon>Cyanobacteriota</taxon>
        <taxon>Cyanophyceae</taxon>
        <taxon>Leptolyngbyales</taxon>
        <taxon>Leptolyngbyaceae</taxon>
        <taxon>Leptolyngbya group</taxon>
        <taxon>Leptolyngbya</taxon>
    </lineage>
</organism>
<evidence type="ECO:0000256" key="4">
    <source>
        <dbReference type="ARBA" id="ARBA00022723"/>
    </source>
</evidence>
<dbReference type="PANTHER" id="PTHR21266">
    <property type="entry name" value="IRON-SULFUR DOMAIN CONTAINING PROTEIN"/>
    <property type="match status" value="1"/>
</dbReference>
<dbReference type="Gene3D" id="3.90.380.10">
    <property type="entry name" value="Naphthalene 1,2-dioxygenase Alpha Subunit, Chain A, domain 1"/>
    <property type="match status" value="1"/>
</dbReference>
<feature type="transmembrane region" description="Helical" evidence="11">
    <location>
        <begin position="400"/>
        <end position="419"/>
    </location>
</feature>
<evidence type="ECO:0000259" key="12">
    <source>
        <dbReference type="PROSITE" id="PS51296"/>
    </source>
</evidence>
<evidence type="ECO:0000313" key="13">
    <source>
        <dbReference type="EMBL" id="MEP0949492.1"/>
    </source>
</evidence>
<dbReference type="InterPro" id="IPR013626">
    <property type="entry name" value="PaO"/>
</dbReference>
<keyword evidence="5" id="KW-0809">Transit peptide</keyword>
<dbReference type="Gene3D" id="2.102.10.10">
    <property type="entry name" value="Rieske [2Fe-2S] iron-sulphur domain"/>
    <property type="match status" value="1"/>
</dbReference>
<keyword evidence="7" id="KW-0560">Oxidoreductase</keyword>
<evidence type="ECO:0000256" key="6">
    <source>
        <dbReference type="ARBA" id="ARBA00022989"/>
    </source>
</evidence>
<evidence type="ECO:0000313" key="14">
    <source>
        <dbReference type="Proteomes" id="UP001482513"/>
    </source>
</evidence>
<keyword evidence="14" id="KW-1185">Reference proteome</keyword>
<accession>A0ABV0K9N4</accession>
<evidence type="ECO:0000256" key="1">
    <source>
        <dbReference type="ARBA" id="ARBA00004370"/>
    </source>
</evidence>
<dbReference type="RefSeq" id="WP_190695086.1">
    <property type="nucleotide sequence ID" value="NZ_JAMPKX010000012.1"/>
</dbReference>
<dbReference type="SUPFAM" id="SSF50022">
    <property type="entry name" value="ISP domain"/>
    <property type="match status" value="1"/>
</dbReference>
<evidence type="ECO:0000256" key="3">
    <source>
        <dbReference type="ARBA" id="ARBA00022714"/>
    </source>
</evidence>
<evidence type="ECO:0000256" key="2">
    <source>
        <dbReference type="ARBA" id="ARBA00022692"/>
    </source>
</evidence>
<protein>
    <submittedName>
        <fullName evidence="13">Rieske 2Fe-2S domain-containing protein</fullName>
    </submittedName>
</protein>
<dbReference type="CDD" id="cd03480">
    <property type="entry name" value="Rieske_RO_Alpha_PaO"/>
    <property type="match status" value="1"/>
</dbReference>
<dbReference type="Pfam" id="PF08417">
    <property type="entry name" value="PaO"/>
    <property type="match status" value="1"/>
</dbReference>
<dbReference type="SUPFAM" id="SSF55961">
    <property type="entry name" value="Bet v1-like"/>
    <property type="match status" value="1"/>
</dbReference>
<evidence type="ECO:0000256" key="5">
    <source>
        <dbReference type="ARBA" id="ARBA00022946"/>
    </source>
</evidence>
<keyword evidence="8" id="KW-0408">Iron</keyword>
<gene>
    <name evidence="13" type="ORF">NC992_21610</name>
</gene>
<dbReference type="Pfam" id="PF00355">
    <property type="entry name" value="Rieske"/>
    <property type="match status" value="1"/>
</dbReference>
<keyword evidence="3" id="KW-0001">2Fe-2S</keyword>
<keyword evidence="9" id="KW-0411">Iron-sulfur</keyword>
<keyword evidence="6 11" id="KW-1133">Transmembrane helix</keyword>
<dbReference type="InterPro" id="IPR050584">
    <property type="entry name" value="Cholesterol_7-desaturase"/>
</dbReference>
<dbReference type="PROSITE" id="PS51296">
    <property type="entry name" value="RIESKE"/>
    <property type="match status" value="1"/>
</dbReference>
<dbReference type="PANTHER" id="PTHR21266:SF32">
    <property type="entry name" value="CHOLESTEROL 7-DESATURASE NVD"/>
    <property type="match status" value="1"/>
</dbReference>
<feature type="transmembrane region" description="Helical" evidence="11">
    <location>
        <begin position="425"/>
        <end position="447"/>
    </location>
</feature>
<evidence type="ECO:0000256" key="11">
    <source>
        <dbReference type="SAM" id="Phobius"/>
    </source>
</evidence>
<keyword evidence="4" id="KW-0479">Metal-binding</keyword>
<proteinExistence type="predicted"/>